<organism evidence="1 2">
    <name type="scientific">Ornithinibacillus halotolerans</name>
    <dbReference type="NCBI Taxonomy" id="1274357"/>
    <lineage>
        <taxon>Bacteria</taxon>
        <taxon>Bacillati</taxon>
        <taxon>Bacillota</taxon>
        <taxon>Bacilli</taxon>
        <taxon>Bacillales</taxon>
        <taxon>Bacillaceae</taxon>
        <taxon>Ornithinibacillus</taxon>
    </lineage>
</organism>
<keyword evidence="2" id="KW-1185">Reference proteome</keyword>
<proteinExistence type="predicted"/>
<name>A0A916W7U3_9BACI</name>
<gene>
    <name evidence="1" type="ORF">GCM10008025_18220</name>
</gene>
<reference evidence="1" key="2">
    <citation type="submission" date="2020-09" db="EMBL/GenBank/DDBJ databases">
        <authorList>
            <person name="Sun Q."/>
            <person name="Zhou Y."/>
        </authorList>
    </citation>
    <scope>NUCLEOTIDE SEQUENCE</scope>
    <source>
        <strain evidence="1">CGMCC 1.12408</strain>
    </source>
</reference>
<sequence length="422" mass="50060">MDKRIEELIDITREKYCLHKYYLHTFDIHRNTTIFKDTVYRLSMEWFPNHIKNWDDETYNPEGTACIEIDIHSKKTKHVIFSEGISTVGGMTFDLNNRDEIIKWIERETGLIYGRQFEFWKEKERELHFKECIDGVAVSPSGYIELKLDKEGRLTLFSVYGQFPSEELVKQEKYLLSLEQVEELAKEQLKLVEFPVIEQKKLVPAFAIEEIYIKNDCSSTLTYEFFVDDKFSLQMDKVIEWDDIIQKPFQGKILSLIENVTPDQAFQCEPHPDLRPITEEEIKKCVSTIQKFLGQVYTKDSGKWALKSLYRDKGYIHATLKKKEQKERVFKRKMKLFIDSGTYEVLNYMDNKPFLETYMELKEVEEIKIAKEEAFEKIKELIELTPYYVYDFEQGYYVLCGKLDCQYAVKANNGEVIELNEL</sequence>
<evidence type="ECO:0000313" key="2">
    <source>
        <dbReference type="Proteomes" id="UP000613512"/>
    </source>
</evidence>
<evidence type="ECO:0000313" key="1">
    <source>
        <dbReference type="EMBL" id="GGA74849.1"/>
    </source>
</evidence>
<dbReference type="AlphaFoldDB" id="A0A916W7U3"/>
<accession>A0A916W7U3</accession>
<reference evidence="1" key="1">
    <citation type="journal article" date="2014" name="Int. J. Syst. Evol. Microbiol.">
        <title>Complete genome sequence of Corynebacterium casei LMG S-19264T (=DSM 44701T), isolated from a smear-ripened cheese.</title>
        <authorList>
            <consortium name="US DOE Joint Genome Institute (JGI-PGF)"/>
            <person name="Walter F."/>
            <person name="Albersmeier A."/>
            <person name="Kalinowski J."/>
            <person name="Ruckert C."/>
        </authorList>
    </citation>
    <scope>NUCLEOTIDE SEQUENCE</scope>
    <source>
        <strain evidence="1">CGMCC 1.12408</strain>
    </source>
</reference>
<evidence type="ECO:0008006" key="3">
    <source>
        <dbReference type="Google" id="ProtNLM"/>
    </source>
</evidence>
<dbReference type="EMBL" id="BMEY01000008">
    <property type="protein sequence ID" value="GGA74849.1"/>
    <property type="molecule type" value="Genomic_DNA"/>
</dbReference>
<protein>
    <recommendedName>
        <fullName evidence="3">DUF4901 domain-containing protein</fullName>
    </recommendedName>
</protein>
<dbReference type="Proteomes" id="UP000613512">
    <property type="component" value="Unassembled WGS sequence"/>
</dbReference>
<comment type="caution">
    <text evidence="1">The sequence shown here is derived from an EMBL/GenBank/DDBJ whole genome shotgun (WGS) entry which is preliminary data.</text>
</comment>
<dbReference type="RefSeq" id="WP_188384374.1">
    <property type="nucleotide sequence ID" value="NZ_BMEY01000008.1"/>
</dbReference>